<evidence type="ECO:0000256" key="4">
    <source>
        <dbReference type="SAM" id="MobiDB-lite"/>
    </source>
</evidence>
<evidence type="ECO:0000313" key="7">
    <source>
        <dbReference type="EMBL" id="MXQ94356.1"/>
    </source>
</evidence>
<evidence type="ECO:0000256" key="1">
    <source>
        <dbReference type="ARBA" id="ARBA00012997"/>
    </source>
</evidence>
<keyword evidence="2" id="KW-0378">Hydrolase</keyword>
<evidence type="ECO:0000259" key="6">
    <source>
        <dbReference type="SMART" id="SM00128"/>
    </source>
</evidence>
<gene>
    <name evidence="7" type="ORF">E5288_WYG001148</name>
</gene>
<accession>A0A6B0S308</accession>
<dbReference type="GO" id="GO:0004445">
    <property type="term" value="F:inositol-polyphosphate 5-phosphatase activity"/>
    <property type="evidence" value="ECO:0007669"/>
    <property type="project" value="UniProtKB-EC"/>
</dbReference>
<reference evidence="7" key="1">
    <citation type="submission" date="2019-10" db="EMBL/GenBank/DDBJ databases">
        <title>The sequence and de novo assembly of the wild yak genome.</title>
        <authorList>
            <person name="Liu Y."/>
        </authorList>
    </citation>
    <scope>NUCLEOTIDE SEQUENCE [LARGE SCALE GENOMIC DNA]</scope>
    <source>
        <strain evidence="7">WY2019</strain>
    </source>
</reference>
<keyword evidence="5" id="KW-0472">Membrane</keyword>
<dbReference type="EC" id="3.1.3.56" evidence="1"/>
<dbReference type="Gene3D" id="3.60.10.10">
    <property type="entry name" value="Endonuclease/exonuclease/phosphatase"/>
    <property type="match status" value="2"/>
</dbReference>
<comment type="caution">
    <text evidence="7">The sequence shown here is derived from an EMBL/GenBank/DDBJ whole genome shotgun (WGS) entry which is preliminary data.</text>
</comment>
<comment type="similarity">
    <text evidence="3">Belongs to the inositol 1,4,5-trisphosphate 5-phosphatase type I family.</text>
</comment>
<protein>
    <recommendedName>
        <fullName evidence="1">inositol-polyphosphate 5-phosphatase</fullName>
        <ecNumber evidence="1">3.1.3.56</ecNumber>
    </recommendedName>
</protein>
<keyword evidence="5" id="KW-0812">Transmembrane</keyword>
<dbReference type="PANTHER" id="PTHR12997">
    <property type="entry name" value="TYPE I INOSITOL-1,4,5-TRISPHOSPHATE 5-PHOSPHATASE"/>
    <property type="match status" value="1"/>
</dbReference>
<proteinExistence type="inferred from homology"/>
<sequence length="565" mass="62872">MILRGADWALDATAEVFPGCRVGLGSPESPAWATGREEPLKPELPALGSFYFLHESLKNIYQFDFKAKKYKKVTGKEIYSDTLESTPMLEKEKFPQDYFPECKWSRKGFLRTRWCLADCAFDLVNIHLFHDASNLVAWETSPSVYSGIRHKALGYVLDRISDQRFQKASYFVFGDFNFRLDSKSVVEAGAAGQERHSNHVCPEVPAKDGFAWRHLLGAASRPLQRHLGALSSGAPSHFVNYGAPGTPQLPLALAGSRPAGPPPVYGQSKQTWATRNPGGPWREGRDQSHLPSPVHSTASTESGGAAALPPELMPSTLCTKATMQTVRAADTNEVVKLIFRESDNDRKVMLQLEKKLFDYFNQEVFRDDNGTALLEFDKELSVFKDRLYELDISFPPSYPYSEDCSQGRQYMNTRCPAWCDRVLMSPSAKELVLRSESEEKVVTYDHIGPSVCMGDHKPVFLAFRIAPGADLEVLEIILLTGVVPAVLLVFRALVCRVLPRFSPVVPPRSSPLSSGLLFCLFSLPLARTQHGDLRGPVSSVHFFPVFPVYMIPFINSNIKGPHPGS</sequence>
<feature type="compositionally biased region" description="Low complexity" evidence="4">
    <location>
        <begin position="296"/>
        <end position="307"/>
    </location>
</feature>
<dbReference type="SUPFAM" id="SSF56219">
    <property type="entry name" value="DNase I-like"/>
    <property type="match status" value="1"/>
</dbReference>
<evidence type="ECO:0000256" key="5">
    <source>
        <dbReference type="SAM" id="Phobius"/>
    </source>
</evidence>
<dbReference type="InterPro" id="IPR036691">
    <property type="entry name" value="Endo/exonu/phosph_ase_sf"/>
</dbReference>
<dbReference type="Pfam" id="PF22669">
    <property type="entry name" value="Exo_endo_phos2"/>
    <property type="match status" value="1"/>
</dbReference>
<dbReference type="PANTHER" id="PTHR12997:SF2">
    <property type="entry name" value="INOSITOL POLYPHOSPHATE-5-PHOSPHATASE A"/>
    <property type="match status" value="1"/>
</dbReference>
<dbReference type="InterPro" id="IPR000300">
    <property type="entry name" value="IPPc"/>
</dbReference>
<dbReference type="InterPro" id="IPR039737">
    <property type="entry name" value="INPP5A"/>
</dbReference>
<dbReference type="GO" id="GO:0046856">
    <property type="term" value="P:phosphatidylinositol dephosphorylation"/>
    <property type="evidence" value="ECO:0007669"/>
    <property type="project" value="InterPro"/>
</dbReference>
<name>A0A6B0S308_9CETA</name>
<dbReference type="EMBL" id="VBQZ03000109">
    <property type="protein sequence ID" value="MXQ94356.1"/>
    <property type="molecule type" value="Genomic_DNA"/>
</dbReference>
<evidence type="ECO:0000256" key="2">
    <source>
        <dbReference type="ARBA" id="ARBA00022801"/>
    </source>
</evidence>
<keyword evidence="8" id="KW-1185">Reference proteome</keyword>
<feature type="domain" description="Inositol polyphosphate-related phosphatase" evidence="6">
    <location>
        <begin position="18"/>
        <end position="472"/>
    </location>
</feature>
<organism evidence="7 8">
    <name type="scientific">Bos mutus</name>
    <name type="common">wild yak</name>
    <dbReference type="NCBI Taxonomy" id="72004"/>
    <lineage>
        <taxon>Eukaryota</taxon>
        <taxon>Metazoa</taxon>
        <taxon>Chordata</taxon>
        <taxon>Craniata</taxon>
        <taxon>Vertebrata</taxon>
        <taxon>Euteleostomi</taxon>
        <taxon>Mammalia</taxon>
        <taxon>Eutheria</taxon>
        <taxon>Laurasiatheria</taxon>
        <taxon>Artiodactyla</taxon>
        <taxon>Ruminantia</taxon>
        <taxon>Pecora</taxon>
        <taxon>Bovidae</taxon>
        <taxon>Bovinae</taxon>
        <taxon>Bos</taxon>
    </lineage>
</organism>
<dbReference type="SMART" id="SM00128">
    <property type="entry name" value="IPPc"/>
    <property type="match status" value="1"/>
</dbReference>
<evidence type="ECO:0000256" key="3">
    <source>
        <dbReference type="ARBA" id="ARBA00023599"/>
    </source>
</evidence>
<keyword evidence="5" id="KW-1133">Transmembrane helix</keyword>
<feature type="transmembrane region" description="Helical" evidence="5">
    <location>
        <begin position="473"/>
        <end position="494"/>
    </location>
</feature>
<dbReference type="AlphaFoldDB" id="A0A6B0S308"/>
<feature type="region of interest" description="Disordered" evidence="4">
    <location>
        <begin position="250"/>
        <end position="311"/>
    </location>
</feature>
<dbReference type="Proteomes" id="UP000322234">
    <property type="component" value="Unassembled WGS sequence"/>
</dbReference>
<evidence type="ECO:0000313" key="8">
    <source>
        <dbReference type="Proteomes" id="UP000322234"/>
    </source>
</evidence>